<evidence type="ECO:0000256" key="1">
    <source>
        <dbReference type="SAM" id="SignalP"/>
    </source>
</evidence>
<accession>A0A812L8J5</accession>
<keyword evidence="3" id="KW-1185">Reference proteome</keyword>
<evidence type="ECO:0000313" key="3">
    <source>
        <dbReference type="Proteomes" id="UP000601435"/>
    </source>
</evidence>
<proteinExistence type="predicted"/>
<name>A0A812L8J5_9DINO</name>
<evidence type="ECO:0000313" key="2">
    <source>
        <dbReference type="EMBL" id="CAE7241013.1"/>
    </source>
</evidence>
<dbReference type="OrthoDB" id="412418at2759"/>
<dbReference type="EMBL" id="CAJNJA010008846">
    <property type="protein sequence ID" value="CAE7241013.1"/>
    <property type="molecule type" value="Genomic_DNA"/>
</dbReference>
<gene>
    <name evidence="2" type="ORF">SNEC2469_LOCUS4352</name>
</gene>
<dbReference type="AlphaFoldDB" id="A0A812L8J5"/>
<comment type="caution">
    <text evidence="2">The sequence shown here is derived from an EMBL/GenBank/DDBJ whole genome shotgun (WGS) entry which is preliminary data.</text>
</comment>
<protein>
    <submittedName>
        <fullName evidence="2">Uncharacterized protein</fullName>
    </submittedName>
</protein>
<sequence>MRQALAKTIEPMRRWPRYFLLVALLRAAVAAADEQDMSACRALQAEEQGCSGEALFALQQRARKRSGRFTLDYHLQKTVTLTGIHNGFFDDVINSIRDAYEHVKDCLDESLLMRFAMWMRFVVDVDRCNYEASVNSGSAHLTVSACGHMPLTGTLFRGPGIQYDNNGFTLSSCALGVACADLRFENKAADCQFDVWDIKVKARTENFADISTTWVTVLSNVTLNE</sequence>
<keyword evidence="1" id="KW-0732">Signal</keyword>
<dbReference type="Proteomes" id="UP000601435">
    <property type="component" value="Unassembled WGS sequence"/>
</dbReference>
<reference evidence="2" key="1">
    <citation type="submission" date="2021-02" db="EMBL/GenBank/DDBJ databases">
        <authorList>
            <person name="Dougan E. K."/>
            <person name="Rhodes N."/>
            <person name="Thang M."/>
            <person name="Chan C."/>
        </authorList>
    </citation>
    <scope>NUCLEOTIDE SEQUENCE</scope>
</reference>
<feature type="signal peptide" evidence="1">
    <location>
        <begin position="1"/>
        <end position="31"/>
    </location>
</feature>
<feature type="chain" id="PRO_5032839773" evidence="1">
    <location>
        <begin position="32"/>
        <end position="225"/>
    </location>
</feature>
<organism evidence="2 3">
    <name type="scientific">Symbiodinium necroappetens</name>
    <dbReference type="NCBI Taxonomy" id="1628268"/>
    <lineage>
        <taxon>Eukaryota</taxon>
        <taxon>Sar</taxon>
        <taxon>Alveolata</taxon>
        <taxon>Dinophyceae</taxon>
        <taxon>Suessiales</taxon>
        <taxon>Symbiodiniaceae</taxon>
        <taxon>Symbiodinium</taxon>
    </lineage>
</organism>